<dbReference type="Pfam" id="PF12706">
    <property type="entry name" value="Lactamase_B_2"/>
    <property type="match status" value="1"/>
</dbReference>
<evidence type="ECO:0000313" key="2">
    <source>
        <dbReference type="EMBL" id="MBK9718075.1"/>
    </source>
</evidence>
<dbReference type="CDD" id="cd16279">
    <property type="entry name" value="metallo-hydrolase-like_MBL-fold"/>
    <property type="match status" value="1"/>
</dbReference>
<dbReference type="EMBL" id="JADKFW010000007">
    <property type="protein sequence ID" value="MBK9718075.1"/>
    <property type="molecule type" value="Genomic_DNA"/>
</dbReference>
<proteinExistence type="predicted"/>
<protein>
    <submittedName>
        <fullName evidence="2">MBL fold metallo-hydrolase</fullName>
    </submittedName>
</protein>
<sequence>MKIIFLGTGTSQGVPMIMCSCATCLSKDLKDKRLRTSIHIQESNVSLVIDIGPDFRQQMLTHHIPDISAILLTHNHVDHTAGIDDIRPYNGIQNGTIPFFGEQYVLEDLKNRFHYIFSEHRYQGLPQVDLKTIEPNKTFLINDLPILPLRVMHGHLPILAYKIKNLVYITDASLIDEQVIDSMRGVECLVINALRIAKHPTHFNLQDCLDMIQLIQPRKGLHHTP</sequence>
<name>A0A9D7XES1_9BACT</name>
<dbReference type="AlphaFoldDB" id="A0A9D7XES1"/>
<reference evidence="2 3" key="1">
    <citation type="submission" date="2020-10" db="EMBL/GenBank/DDBJ databases">
        <title>Connecting structure to function with the recovery of over 1000 high-quality activated sludge metagenome-assembled genomes encoding full-length rRNA genes using long-read sequencing.</title>
        <authorList>
            <person name="Singleton C.M."/>
            <person name="Petriglieri F."/>
            <person name="Kristensen J.M."/>
            <person name="Kirkegaard R.H."/>
            <person name="Michaelsen T.Y."/>
            <person name="Andersen M.H."/>
            <person name="Karst S.M."/>
            <person name="Dueholm M.S."/>
            <person name="Nielsen P.H."/>
            <person name="Albertsen M."/>
        </authorList>
    </citation>
    <scope>NUCLEOTIDE SEQUENCE [LARGE SCALE GENOMIC DNA]</scope>
    <source>
        <strain evidence="2">Ribe_18-Q3-R11-54_BAT3C.373</strain>
    </source>
</reference>
<comment type="caution">
    <text evidence="2">The sequence shown here is derived from an EMBL/GenBank/DDBJ whole genome shotgun (WGS) entry which is preliminary data.</text>
</comment>
<evidence type="ECO:0000259" key="1">
    <source>
        <dbReference type="Pfam" id="PF12706"/>
    </source>
</evidence>
<evidence type="ECO:0000313" key="3">
    <source>
        <dbReference type="Proteomes" id="UP000808349"/>
    </source>
</evidence>
<dbReference type="PANTHER" id="PTHR42663">
    <property type="entry name" value="HYDROLASE C777.06C-RELATED-RELATED"/>
    <property type="match status" value="1"/>
</dbReference>
<dbReference type="Proteomes" id="UP000808349">
    <property type="component" value="Unassembled WGS sequence"/>
</dbReference>
<dbReference type="Gene3D" id="3.60.15.10">
    <property type="entry name" value="Ribonuclease Z/Hydroxyacylglutathione hydrolase-like"/>
    <property type="match status" value="1"/>
</dbReference>
<organism evidence="2 3">
    <name type="scientific">Candidatus Defluviibacterium haderslevense</name>
    <dbReference type="NCBI Taxonomy" id="2981993"/>
    <lineage>
        <taxon>Bacteria</taxon>
        <taxon>Pseudomonadati</taxon>
        <taxon>Bacteroidota</taxon>
        <taxon>Saprospiria</taxon>
        <taxon>Saprospirales</taxon>
        <taxon>Saprospiraceae</taxon>
        <taxon>Candidatus Defluviibacterium</taxon>
    </lineage>
</organism>
<dbReference type="InterPro" id="IPR001279">
    <property type="entry name" value="Metallo-B-lactamas"/>
</dbReference>
<dbReference type="PROSITE" id="PS51257">
    <property type="entry name" value="PROKAR_LIPOPROTEIN"/>
    <property type="match status" value="1"/>
</dbReference>
<accession>A0A9D7XES1</accession>
<dbReference type="PANTHER" id="PTHR42663:SF6">
    <property type="entry name" value="HYDROLASE C777.06C-RELATED"/>
    <property type="match status" value="1"/>
</dbReference>
<dbReference type="InterPro" id="IPR036866">
    <property type="entry name" value="RibonucZ/Hydroxyglut_hydro"/>
</dbReference>
<dbReference type="SUPFAM" id="SSF56281">
    <property type="entry name" value="Metallo-hydrolase/oxidoreductase"/>
    <property type="match status" value="1"/>
</dbReference>
<gene>
    <name evidence="2" type="ORF">IPO85_11295</name>
</gene>
<feature type="domain" description="Metallo-beta-lactamase" evidence="1">
    <location>
        <begin position="48"/>
        <end position="219"/>
    </location>
</feature>